<dbReference type="EMBL" id="BAABME010004663">
    <property type="protein sequence ID" value="GAA0163125.1"/>
    <property type="molecule type" value="Genomic_DNA"/>
</dbReference>
<gene>
    <name evidence="1" type="ORF">LIER_19073</name>
</gene>
<sequence>MEGISRGAEGLQDPNVCTLAVPDKSVGKEQPHEEIRSVLLKETDPKRGPTLGTEHEVMLVRGIRRSRDKFVRAPKDKQSQQERLVALGKEQGCSHWGMADLFRGEPRMQLVGNGVSRWVRITIKAAKQEALAKRSSLRKCFGGRIIYPTRQEERSDG</sequence>
<name>A0AAV3QHY1_LITER</name>
<proteinExistence type="predicted"/>
<dbReference type="Proteomes" id="UP001454036">
    <property type="component" value="Unassembled WGS sequence"/>
</dbReference>
<organism evidence="1 2">
    <name type="scientific">Lithospermum erythrorhizon</name>
    <name type="common">Purple gromwell</name>
    <name type="synonym">Lithospermum officinale var. erythrorhizon</name>
    <dbReference type="NCBI Taxonomy" id="34254"/>
    <lineage>
        <taxon>Eukaryota</taxon>
        <taxon>Viridiplantae</taxon>
        <taxon>Streptophyta</taxon>
        <taxon>Embryophyta</taxon>
        <taxon>Tracheophyta</taxon>
        <taxon>Spermatophyta</taxon>
        <taxon>Magnoliopsida</taxon>
        <taxon>eudicotyledons</taxon>
        <taxon>Gunneridae</taxon>
        <taxon>Pentapetalae</taxon>
        <taxon>asterids</taxon>
        <taxon>lamiids</taxon>
        <taxon>Boraginales</taxon>
        <taxon>Boraginaceae</taxon>
        <taxon>Boraginoideae</taxon>
        <taxon>Lithospermeae</taxon>
        <taxon>Lithospermum</taxon>
    </lineage>
</organism>
<evidence type="ECO:0000313" key="1">
    <source>
        <dbReference type="EMBL" id="GAA0163125.1"/>
    </source>
</evidence>
<dbReference type="AlphaFoldDB" id="A0AAV3QHY1"/>
<comment type="caution">
    <text evidence="1">The sequence shown here is derived from an EMBL/GenBank/DDBJ whole genome shotgun (WGS) entry which is preliminary data.</text>
</comment>
<protein>
    <submittedName>
        <fullName evidence="1">Uncharacterized protein</fullName>
    </submittedName>
</protein>
<accession>A0AAV3QHY1</accession>
<reference evidence="1 2" key="1">
    <citation type="submission" date="2024-01" db="EMBL/GenBank/DDBJ databases">
        <title>The complete chloroplast genome sequence of Lithospermum erythrorhizon: insights into the phylogenetic relationship among Boraginaceae species and the maternal lineages of purple gromwells.</title>
        <authorList>
            <person name="Okada T."/>
            <person name="Watanabe K."/>
        </authorList>
    </citation>
    <scope>NUCLEOTIDE SEQUENCE [LARGE SCALE GENOMIC DNA]</scope>
</reference>
<evidence type="ECO:0000313" key="2">
    <source>
        <dbReference type="Proteomes" id="UP001454036"/>
    </source>
</evidence>
<keyword evidence="2" id="KW-1185">Reference proteome</keyword>